<dbReference type="InterPro" id="IPR012338">
    <property type="entry name" value="Beta-lactam/transpept-like"/>
</dbReference>
<dbReference type="Pfam" id="PF00144">
    <property type="entry name" value="Beta-lactamase"/>
    <property type="match status" value="1"/>
</dbReference>
<protein>
    <submittedName>
        <fullName evidence="2">CubicO group peptidase (Beta-lactamase class C family)</fullName>
    </submittedName>
</protein>
<feature type="domain" description="Beta-lactamase-related" evidence="1">
    <location>
        <begin position="78"/>
        <end position="374"/>
    </location>
</feature>
<dbReference type="PROSITE" id="PS51257">
    <property type="entry name" value="PROKAR_LIPOPROTEIN"/>
    <property type="match status" value="1"/>
</dbReference>
<comment type="caution">
    <text evidence="2">The sequence shown here is derived from an EMBL/GenBank/DDBJ whole genome shotgun (WGS) entry which is preliminary data.</text>
</comment>
<dbReference type="AlphaFoldDB" id="A0A7W5ZH98"/>
<reference evidence="2 3" key="1">
    <citation type="submission" date="2020-08" db="EMBL/GenBank/DDBJ databases">
        <title>Genomic Encyclopedia of Type Strains, Phase IV (KMG-IV): sequencing the most valuable type-strain genomes for metagenomic binning, comparative biology and taxonomic classification.</title>
        <authorList>
            <person name="Goeker M."/>
        </authorList>
    </citation>
    <scope>NUCLEOTIDE SEQUENCE [LARGE SCALE GENOMIC DNA]</scope>
    <source>
        <strain evidence="2 3">DSM 17976</strain>
    </source>
</reference>
<name>A0A7W5ZH98_9BACT</name>
<dbReference type="InterPro" id="IPR001466">
    <property type="entry name" value="Beta-lactam-related"/>
</dbReference>
<evidence type="ECO:0000259" key="1">
    <source>
        <dbReference type="Pfam" id="PF00144"/>
    </source>
</evidence>
<dbReference type="Gene3D" id="3.40.710.10">
    <property type="entry name" value="DD-peptidase/beta-lactamase superfamily"/>
    <property type="match status" value="1"/>
</dbReference>
<accession>A0A7W5ZH98</accession>
<evidence type="ECO:0000313" key="2">
    <source>
        <dbReference type="EMBL" id="MBB3837125.1"/>
    </source>
</evidence>
<dbReference type="RefSeq" id="WP_183971887.1">
    <property type="nucleotide sequence ID" value="NZ_JACIBY010000002.1"/>
</dbReference>
<gene>
    <name evidence="2" type="ORF">FHS57_001119</name>
</gene>
<dbReference type="Proteomes" id="UP000541352">
    <property type="component" value="Unassembled WGS sequence"/>
</dbReference>
<sequence length="402" mass="46227">MIRTIAFLALVVVFSCNNTSDNQHQASHLHHTLVDCVSDKSLSPEKLAEVKKRIKADEKAARLDSLFQRKFKLERFNGNVLIAQQGVVLYRNSNGYAQVEKKDTLRPDSKFQLASLSKTFTAVAILKLYEAGKLSLEDSVKKFIPQFPYSGIQVKSLLSHRSGLPNYAYVLTDSVRKRNPYPTNDDIVRWYCAVKPRPYNTPNTYFSYSNTNYALLATIVERVSGKTFEAFLQDSIFKPLGMKNTWLITTQNDSLNQLRTAGYQHNRRLPKDNFDDVVGDKGVYSTMDDIFRWYAGLSGGCVLRPETLKEAFTPRSFEKRGIRNYGYGFRMHVDEATKQAKYVYHTGWWKGYNTLMWFSPKDKFVIILLSNRYNRSIYQIKPILQILEGKGEVDAEIEEGMF</sequence>
<dbReference type="PANTHER" id="PTHR46825:SF9">
    <property type="entry name" value="BETA-LACTAMASE-RELATED DOMAIN-CONTAINING PROTEIN"/>
    <property type="match status" value="1"/>
</dbReference>
<proteinExistence type="predicted"/>
<dbReference type="SUPFAM" id="SSF56601">
    <property type="entry name" value="beta-lactamase/transpeptidase-like"/>
    <property type="match status" value="1"/>
</dbReference>
<dbReference type="PANTHER" id="PTHR46825">
    <property type="entry name" value="D-ALANYL-D-ALANINE-CARBOXYPEPTIDASE/ENDOPEPTIDASE AMPH"/>
    <property type="match status" value="1"/>
</dbReference>
<organism evidence="2 3">
    <name type="scientific">Runella defluvii</name>
    <dbReference type="NCBI Taxonomy" id="370973"/>
    <lineage>
        <taxon>Bacteria</taxon>
        <taxon>Pseudomonadati</taxon>
        <taxon>Bacteroidota</taxon>
        <taxon>Cytophagia</taxon>
        <taxon>Cytophagales</taxon>
        <taxon>Spirosomataceae</taxon>
        <taxon>Runella</taxon>
    </lineage>
</organism>
<dbReference type="InterPro" id="IPR050491">
    <property type="entry name" value="AmpC-like"/>
</dbReference>
<evidence type="ECO:0000313" key="3">
    <source>
        <dbReference type="Proteomes" id="UP000541352"/>
    </source>
</evidence>
<dbReference type="EMBL" id="JACIBY010000002">
    <property type="protein sequence ID" value="MBB3837125.1"/>
    <property type="molecule type" value="Genomic_DNA"/>
</dbReference>
<keyword evidence="3" id="KW-1185">Reference proteome</keyword>